<dbReference type="SUPFAM" id="SSF100879">
    <property type="entry name" value="Lesion bypass DNA polymerase (Y-family), little finger domain"/>
    <property type="match status" value="1"/>
</dbReference>
<keyword evidence="11 17" id="KW-0460">Magnesium</keyword>
<evidence type="ECO:0000256" key="1">
    <source>
        <dbReference type="ARBA" id="ARBA00004496"/>
    </source>
</evidence>
<dbReference type="GO" id="GO:0009432">
    <property type="term" value="P:SOS response"/>
    <property type="evidence" value="ECO:0007669"/>
    <property type="project" value="TreeGrafter"/>
</dbReference>
<dbReference type="InterPro" id="IPR001126">
    <property type="entry name" value="UmuC"/>
</dbReference>
<dbReference type="Gene3D" id="3.30.1490.100">
    <property type="entry name" value="DNA polymerase, Y-family, little finger domain"/>
    <property type="match status" value="1"/>
</dbReference>
<gene>
    <name evidence="19" type="primary">dinB_2</name>
    <name evidence="17" type="synonym">dinB</name>
    <name evidence="19" type="ORF">DSM104635_01552</name>
</gene>
<keyword evidence="10 17" id="KW-0227">DNA damage</keyword>
<dbReference type="InterPro" id="IPR017961">
    <property type="entry name" value="DNA_pol_Y-fam_little_finger"/>
</dbReference>
<name>A0A6I6MSR4_9CAUL</name>
<dbReference type="InterPro" id="IPR022880">
    <property type="entry name" value="DNApol_IV"/>
</dbReference>
<comment type="similarity">
    <text evidence="2 17">Belongs to the DNA polymerase type-Y family.</text>
</comment>
<evidence type="ECO:0000256" key="2">
    <source>
        <dbReference type="ARBA" id="ARBA00010945"/>
    </source>
</evidence>
<dbReference type="NCBIfam" id="NF002677">
    <property type="entry name" value="PRK02406.1"/>
    <property type="match status" value="1"/>
</dbReference>
<organism evidence="19 20">
    <name type="scientific">Terricaulis silvestris</name>
    <dbReference type="NCBI Taxonomy" id="2686094"/>
    <lineage>
        <taxon>Bacteria</taxon>
        <taxon>Pseudomonadati</taxon>
        <taxon>Pseudomonadota</taxon>
        <taxon>Alphaproteobacteria</taxon>
        <taxon>Caulobacterales</taxon>
        <taxon>Caulobacteraceae</taxon>
        <taxon>Terricaulis</taxon>
    </lineage>
</organism>
<dbReference type="Gene3D" id="3.40.1170.60">
    <property type="match status" value="1"/>
</dbReference>
<dbReference type="GO" id="GO:0006261">
    <property type="term" value="P:DNA-templated DNA replication"/>
    <property type="evidence" value="ECO:0007669"/>
    <property type="project" value="UniProtKB-UniRule"/>
</dbReference>
<dbReference type="FunFam" id="3.30.1490.100:FF:000004">
    <property type="entry name" value="DNA polymerase IV"/>
    <property type="match status" value="1"/>
</dbReference>
<dbReference type="GO" id="GO:0003684">
    <property type="term" value="F:damaged DNA binding"/>
    <property type="evidence" value="ECO:0007669"/>
    <property type="project" value="InterPro"/>
</dbReference>
<comment type="function">
    <text evidence="15 17">Poorly processive, error-prone DNA polymerase involved in untargeted mutagenesis. Copies undamaged DNA at stalled replication forks, which arise in vivo from mismatched or misaligned primer ends. These misaligned primers can be extended by PolIV. Exhibits no 3'-5' exonuclease (proofreading) activity. May be involved in translesional synthesis, in conjunction with the beta clamp from PolIII.</text>
</comment>
<dbReference type="InterPro" id="IPR050116">
    <property type="entry name" value="DNA_polymerase-Y"/>
</dbReference>
<evidence type="ECO:0000256" key="12">
    <source>
        <dbReference type="ARBA" id="ARBA00022932"/>
    </source>
</evidence>
<dbReference type="GO" id="GO:0042276">
    <property type="term" value="P:error-prone translesion synthesis"/>
    <property type="evidence" value="ECO:0007669"/>
    <property type="project" value="TreeGrafter"/>
</dbReference>
<keyword evidence="8 17" id="KW-0235">DNA replication</keyword>
<feature type="active site" evidence="17">
    <location>
        <position position="132"/>
    </location>
</feature>
<dbReference type="Pfam" id="PF11799">
    <property type="entry name" value="IMS_C"/>
    <property type="match status" value="1"/>
</dbReference>
<evidence type="ECO:0000313" key="19">
    <source>
        <dbReference type="EMBL" id="QGZ94722.1"/>
    </source>
</evidence>
<dbReference type="AlphaFoldDB" id="A0A6I6MSR4"/>
<dbReference type="RefSeq" id="WP_228445943.1">
    <property type="nucleotide sequence ID" value="NZ_CP047045.1"/>
</dbReference>
<keyword evidence="5 17" id="KW-0963">Cytoplasm</keyword>
<protein>
    <recommendedName>
        <fullName evidence="17">DNA polymerase IV</fullName>
        <shortName evidence="17">Pol IV</shortName>
        <ecNumber evidence="17">2.7.7.7</ecNumber>
    </recommendedName>
</protein>
<keyword evidence="4 17" id="KW-0515">Mutator protein</keyword>
<evidence type="ECO:0000256" key="16">
    <source>
        <dbReference type="ARBA" id="ARBA00049244"/>
    </source>
</evidence>
<keyword evidence="9 17" id="KW-0479">Metal-binding</keyword>
<dbReference type="GO" id="GO:0000287">
    <property type="term" value="F:magnesium ion binding"/>
    <property type="evidence" value="ECO:0007669"/>
    <property type="project" value="UniProtKB-UniRule"/>
</dbReference>
<evidence type="ECO:0000256" key="13">
    <source>
        <dbReference type="ARBA" id="ARBA00023125"/>
    </source>
</evidence>
<evidence type="ECO:0000256" key="15">
    <source>
        <dbReference type="ARBA" id="ARBA00025589"/>
    </source>
</evidence>
<dbReference type="GO" id="GO:0005829">
    <property type="term" value="C:cytosol"/>
    <property type="evidence" value="ECO:0007669"/>
    <property type="project" value="TreeGrafter"/>
</dbReference>
<dbReference type="Gene3D" id="3.30.70.270">
    <property type="match status" value="1"/>
</dbReference>
<dbReference type="Proteomes" id="UP000431269">
    <property type="component" value="Chromosome"/>
</dbReference>
<evidence type="ECO:0000256" key="17">
    <source>
        <dbReference type="HAMAP-Rule" id="MF_01113"/>
    </source>
</evidence>
<evidence type="ECO:0000256" key="9">
    <source>
        <dbReference type="ARBA" id="ARBA00022723"/>
    </source>
</evidence>
<dbReference type="GO" id="GO:0006281">
    <property type="term" value="P:DNA repair"/>
    <property type="evidence" value="ECO:0007669"/>
    <property type="project" value="UniProtKB-UniRule"/>
</dbReference>
<comment type="subunit">
    <text evidence="3 17">Monomer.</text>
</comment>
<feature type="domain" description="UmuC" evidence="18">
    <location>
        <begin position="34"/>
        <end position="214"/>
    </location>
</feature>
<dbReference type="InterPro" id="IPR043502">
    <property type="entry name" value="DNA/RNA_pol_sf"/>
</dbReference>
<keyword evidence="13 17" id="KW-0238">DNA-binding</keyword>
<keyword evidence="7 17" id="KW-0548">Nucleotidyltransferase</keyword>
<dbReference type="GO" id="GO:0003887">
    <property type="term" value="F:DNA-directed DNA polymerase activity"/>
    <property type="evidence" value="ECO:0007669"/>
    <property type="project" value="UniProtKB-UniRule"/>
</dbReference>
<sequence>MILCRACARPTATSLCVCGEEQPLEHAELNTLSIAHLDCDAFYASIEKRDDPSLQPFPVIVGGGKRGVVSTCCYVARAYGVRSAMPMFKALQLCPQAKVVHGDMSKYVEEGRLIRHLMEDLTPQVQPLSIDEAFMDLTGTEALHGGSPAQSLIKLQNKIWDERRLTVSIGLSFNKFLAKTASDLDKPRGFSVIGRAEALTFLESRSVSTLPGVGPAGATALERNGLKKIGDIRTVGPQRMRALYGDWGAQLFSLSMADDPRKVDPDGERKSISAETTFFEDISDLEALEDILWPLCEKVATRCRASETAGLTLTLKLKDTKFKIITRRRQLPEPTLLASRIFAAARELLAGDANGRTKYRLIGVGLSDFSDAGGADKGDMLDTETPKRAAVEGAIAKARGKFGRDAVQTGRALKAQHDDE</sequence>
<dbReference type="EC" id="2.7.7.7" evidence="17"/>
<evidence type="ECO:0000256" key="7">
    <source>
        <dbReference type="ARBA" id="ARBA00022695"/>
    </source>
</evidence>
<dbReference type="InterPro" id="IPR036775">
    <property type="entry name" value="DNA_pol_Y-fam_lit_finger_sf"/>
</dbReference>
<feature type="binding site" evidence="17">
    <location>
        <position position="131"/>
    </location>
    <ligand>
        <name>Mg(2+)</name>
        <dbReference type="ChEBI" id="CHEBI:18420"/>
    </ligand>
</feature>
<keyword evidence="14 17" id="KW-0234">DNA repair</keyword>
<proteinExistence type="inferred from homology"/>
<dbReference type="PANTHER" id="PTHR11076:SF33">
    <property type="entry name" value="DNA POLYMERASE KAPPA"/>
    <property type="match status" value="1"/>
</dbReference>
<keyword evidence="12 17" id="KW-0239">DNA-directed DNA polymerase</keyword>
<accession>A0A6I6MSR4</accession>
<dbReference type="Pfam" id="PF00817">
    <property type="entry name" value="IMS"/>
    <property type="match status" value="1"/>
</dbReference>
<evidence type="ECO:0000256" key="14">
    <source>
        <dbReference type="ARBA" id="ARBA00023204"/>
    </source>
</evidence>
<evidence type="ECO:0000259" key="18">
    <source>
        <dbReference type="PROSITE" id="PS50173"/>
    </source>
</evidence>
<evidence type="ECO:0000256" key="8">
    <source>
        <dbReference type="ARBA" id="ARBA00022705"/>
    </source>
</evidence>
<feature type="binding site" evidence="17">
    <location>
        <position position="38"/>
    </location>
    <ligand>
        <name>Mg(2+)</name>
        <dbReference type="ChEBI" id="CHEBI:18420"/>
    </ligand>
</feature>
<dbReference type="InterPro" id="IPR043128">
    <property type="entry name" value="Rev_trsase/Diguanyl_cyclase"/>
</dbReference>
<dbReference type="PROSITE" id="PS50173">
    <property type="entry name" value="UMUC"/>
    <property type="match status" value="1"/>
</dbReference>
<evidence type="ECO:0000256" key="5">
    <source>
        <dbReference type="ARBA" id="ARBA00022490"/>
    </source>
</evidence>
<dbReference type="CDD" id="cd03586">
    <property type="entry name" value="PolY_Pol_IV_kappa"/>
    <property type="match status" value="1"/>
</dbReference>
<evidence type="ECO:0000313" key="20">
    <source>
        <dbReference type="Proteomes" id="UP000431269"/>
    </source>
</evidence>
<dbReference type="PANTHER" id="PTHR11076">
    <property type="entry name" value="DNA REPAIR POLYMERASE UMUC / TRANSFERASE FAMILY MEMBER"/>
    <property type="match status" value="1"/>
</dbReference>
<evidence type="ECO:0000256" key="11">
    <source>
        <dbReference type="ARBA" id="ARBA00022842"/>
    </source>
</evidence>
<keyword evidence="6 17" id="KW-0808">Transferase</keyword>
<reference evidence="20" key="1">
    <citation type="submission" date="2019-12" db="EMBL/GenBank/DDBJ databases">
        <title>Complete genome of Terracaulis silvestris 0127_4.</title>
        <authorList>
            <person name="Vieira S."/>
            <person name="Riedel T."/>
            <person name="Sproer C."/>
            <person name="Pascual J."/>
            <person name="Boedeker C."/>
            <person name="Overmann J."/>
        </authorList>
    </citation>
    <scope>NUCLEOTIDE SEQUENCE [LARGE SCALE GENOMIC DNA]</scope>
    <source>
        <strain evidence="20">0127_4</strain>
    </source>
</reference>
<dbReference type="HAMAP" id="MF_01113">
    <property type="entry name" value="DNApol_IV"/>
    <property type="match status" value="1"/>
</dbReference>
<dbReference type="FunFam" id="3.40.1170.60:FF:000001">
    <property type="entry name" value="DNA polymerase IV"/>
    <property type="match status" value="1"/>
</dbReference>
<evidence type="ECO:0000256" key="10">
    <source>
        <dbReference type="ARBA" id="ARBA00022763"/>
    </source>
</evidence>
<evidence type="ECO:0000256" key="4">
    <source>
        <dbReference type="ARBA" id="ARBA00022457"/>
    </source>
</evidence>
<dbReference type="NCBIfam" id="NF002751">
    <property type="entry name" value="PRK02794.1"/>
    <property type="match status" value="1"/>
</dbReference>
<dbReference type="Gene3D" id="1.10.150.20">
    <property type="entry name" value="5' to 3' exonuclease, C-terminal subdomain"/>
    <property type="match status" value="1"/>
</dbReference>
<feature type="site" description="Substrate discrimination" evidence="17">
    <location>
        <position position="43"/>
    </location>
</feature>
<dbReference type="SUPFAM" id="SSF56672">
    <property type="entry name" value="DNA/RNA polymerases"/>
    <property type="match status" value="1"/>
</dbReference>
<evidence type="ECO:0000256" key="3">
    <source>
        <dbReference type="ARBA" id="ARBA00011245"/>
    </source>
</evidence>
<comment type="catalytic activity">
    <reaction evidence="16 17">
        <text>DNA(n) + a 2'-deoxyribonucleoside 5'-triphosphate = DNA(n+1) + diphosphate</text>
        <dbReference type="Rhea" id="RHEA:22508"/>
        <dbReference type="Rhea" id="RHEA-COMP:17339"/>
        <dbReference type="Rhea" id="RHEA-COMP:17340"/>
        <dbReference type="ChEBI" id="CHEBI:33019"/>
        <dbReference type="ChEBI" id="CHEBI:61560"/>
        <dbReference type="ChEBI" id="CHEBI:173112"/>
        <dbReference type="EC" id="2.7.7.7"/>
    </reaction>
</comment>
<comment type="subcellular location">
    <subcellularLocation>
        <location evidence="1 17">Cytoplasm</location>
    </subcellularLocation>
</comment>
<dbReference type="EMBL" id="CP047045">
    <property type="protein sequence ID" value="QGZ94722.1"/>
    <property type="molecule type" value="Genomic_DNA"/>
</dbReference>
<dbReference type="KEGG" id="tsv:DSM104635_01552"/>
<evidence type="ECO:0000256" key="6">
    <source>
        <dbReference type="ARBA" id="ARBA00022679"/>
    </source>
</evidence>
<comment type="cofactor">
    <cofactor evidence="17">
        <name>Mg(2+)</name>
        <dbReference type="ChEBI" id="CHEBI:18420"/>
    </cofactor>
    <text evidence="17">Binds 2 magnesium ions per subunit.</text>
</comment>
<keyword evidence="20" id="KW-1185">Reference proteome</keyword>